<dbReference type="EMBL" id="QMFB01000020">
    <property type="protein sequence ID" value="RAV16674.1"/>
    <property type="molecule type" value="Genomic_DNA"/>
</dbReference>
<organism evidence="2 3">
    <name type="scientific">Paenibacillus contaminans</name>
    <dbReference type="NCBI Taxonomy" id="450362"/>
    <lineage>
        <taxon>Bacteria</taxon>
        <taxon>Bacillati</taxon>
        <taxon>Bacillota</taxon>
        <taxon>Bacilli</taxon>
        <taxon>Bacillales</taxon>
        <taxon>Paenibacillaceae</taxon>
        <taxon>Paenibacillus</taxon>
    </lineage>
</organism>
<evidence type="ECO:0000259" key="1">
    <source>
        <dbReference type="PROSITE" id="PS51819"/>
    </source>
</evidence>
<feature type="domain" description="VOC" evidence="1">
    <location>
        <begin position="11"/>
        <end position="141"/>
    </location>
</feature>
<dbReference type="Proteomes" id="UP000250369">
    <property type="component" value="Unassembled WGS sequence"/>
</dbReference>
<dbReference type="RefSeq" id="WP_113034334.1">
    <property type="nucleotide sequence ID" value="NZ_QMFB01000020.1"/>
</dbReference>
<name>A0A329M9U9_9BACL</name>
<keyword evidence="3" id="KW-1185">Reference proteome</keyword>
<dbReference type="AlphaFoldDB" id="A0A329M9U9"/>
<evidence type="ECO:0000313" key="3">
    <source>
        <dbReference type="Proteomes" id="UP000250369"/>
    </source>
</evidence>
<dbReference type="SUPFAM" id="SSF54593">
    <property type="entry name" value="Glyoxalase/Bleomycin resistance protein/Dihydroxybiphenyl dioxygenase"/>
    <property type="match status" value="1"/>
</dbReference>
<dbReference type="Pfam" id="PF00903">
    <property type="entry name" value="Glyoxalase"/>
    <property type="match status" value="1"/>
</dbReference>
<comment type="caution">
    <text evidence="2">The sequence shown here is derived from an EMBL/GenBank/DDBJ whole genome shotgun (WGS) entry which is preliminary data.</text>
</comment>
<sequence>MDGESKKKAAFYDGLQVRLVSDLEKSLAYYRDVLGCETSGWGHANRGGMKLILQQAQNPGDVRPNAASAKRDTYPTDWKGPELGWDTFVHVDYNEFDLLVEEMRTNGANIILGPIESTHDNGMHFKNLYIQDPDGYIIVFG</sequence>
<proteinExistence type="predicted"/>
<reference evidence="2 3" key="1">
    <citation type="journal article" date="2009" name="Int. J. Syst. Evol. Microbiol.">
        <title>Paenibacillus contaminans sp. nov., isolated from a contaminated laboratory plate.</title>
        <authorList>
            <person name="Chou J.H."/>
            <person name="Lee J.H."/>
            <person name="Lin M.C."/>
            <person name="Chang P.S."/>
            <person name="Arun A.B."/>
            <person name="Young C.C."/>
            <person name="Chen W.M."/>
        </authorList>
    </citation>
    <scope>NUCLEOTIDE SEQUENCE [LARGE SCALE GENOMIC DNA]</scope>
    <source>
        <strain evidence="2 3">CKOBP-6</strain>
    </source>
</reference>
<accession>A0A329M9U9</accession>
<dbReference type="PROSITE" id="PS51819">
    <property type="entry name" value="VOC"/>
    <property type="match status" value="1"/>
</dbReference>
<dbReference type="InterPro" id="IPR004360">
    <property type="entry name" value="Glyas_Fos-R_dOase_dom"/>
</dbReference>
<dbReference type="InterPro" id="IPR037523">
    <property type="entry name" value="VOC_core"/>
</dbReference>
<gene>
    <name evidence="2" type="ORF">DQG23_27950</name>
</gene>
<protein>
    <recommendedName>
        <fullName evidence="1">VOC domain-containing protein</fullName>
    </recommendedName>
</protein>
<dbReference type="OrthoDB" id="194298at2"/>
<dbReference type="InterPro" id="IPR029068">
    <property type="entry name" value="Glyas_Bleomycin-R_OHBP_Dase"/>
</dbReference>
<dbReference type="Gene3D" id="3.10.180.10">
    <property type="entry name" value="2,3-Dihydroxybiphenyl 1,2-Dioxygenase, domain 1"/>
    <property type="match status" value="1"/>
</dbReference>
<evidence type="ECO:0000313" key="2">
    <source>
        <dbReference type="EMBL" id="RAV16674.1"/>
    </source>
</evidence>